<evidence type="ECO:0000256" key="6">
    <source>
        <dbReference type="SAM" id="Phobius"/>
    </source>
</evidence>
<evidence type="ECO:0000256" key="5">
    <source>
        <dbReference type="ARBA" id="ARBA00023136"/>
    </source>
</evidence>
<proteinExistence type="inferred from homology"/>
<dbReference type="RefSeq" id="WP_138210876.1">
    <property type="nucleotide sequence ID" value="NZ_CBCRUQ010000002.1"/>
</dbReference>
<reference evidence="7 8" key="1">
    <citation type="submission" date="2019-05" db="EMBL/GenBank/DDBJ databases">
        <authorList>
            <consortium name="Pathogen Informatics"/>
        </authorList>
    </citation>
    <scope>NUCLEOTIDE SEQUENCE [LARGE SCALE GENOMIC DNA]</scope>
    <source>
        <strain evidence="7 8">NCTC503</strain>
    </source>
</reference>
<dbReference type="Pfam" id="PF04286">
    <property type="entry name" value="DUF445"/>
    <property type="match status" value="2"/>
</dbReference>
<evidence type="ECO:0000256" key="4">
    <source>
        <dbReference type="ARBA" id="ARBA00022989"/>
    </source>
</evidence>
<name>A0A4U9RS44_HATHI</name>
<accession>A0A4U9RS44</accession>
<organism evidence="7 8">
    <name type="scientific">Hathewaya histolytica</name>
    <name type="common">Clostridium histolyticum</name>
    <dbReference type="NCBI Taxonomy" id="1498"/>
    <lineage>
        <taxon>Bacteria</taxon>
        <taxon>Bacillati</taxon>
        <taxon>Bacillota</taxon>
        <taxon>Clostridia</taxon>
        <taxon>Eubacteriales</taxon>
        <taxon>Clostridiaceae</taxon>
        <taxon>Hathewaya</taxon>
    </lineage>
</organism>
<dbReference type="OrthoDB" id="9787430at2"/>
<keyword evidence="8" id="KW-1185">Reference proteome</keyword>
<dbReference type="GO" id="GO:0012505">
    <property type="term" value="C:endomembrane system"/>
    <property type="evidence" value="ECO:0007669"/>
    <property type="project" value="UniProtKB-SubCell"/>
</dbReference>
<comment type="similarity">
    <text evidence="2">Belongs to the UPF0754 family.</text>
</comment>
<feature type="transmembrane region" description="Helical" evidence="6">
    <location>
        <begin position="6"/>
        <end position="26"/>
    </location>
</feature>
<evidence type="ECO:0000313" key="8">
    <source>
        <dbReference type="Proteomes" id="UP000308489"/>
    </source>
</evidence>
<evidence type="ECO:0000313" key="7">
    <source>
        <dbReference type="EMBL" id="VTQ94538.1"/>
    </source>
</evidence>
<comment type="subcellular location">
    <subcellularLocation>
        <location evidence="1">Endomembrane system</location>
    </subcellularLocation>
</comment>
<dbReference type="PANTHER" id="PTHR35791">
    <property type="entry name" value="UPF0754 MEMBRANE PROTEIN YHEB"/>
    <property type="match status" value="1"/>
</dbReference>
<evidence type="ECO:0000256" key="3">
    <source>
        <dbReference type="ARBA" id="ARBA00022692"/>
    </source>
</evidence>
<feature type="transmembrane region" description="Helical" evidence="6">
    <location>
        <begin position="479"/>
        <end position="500"/>
    </location>
</feature>
<keyword evidence="5 6" id="KW-0472">Membrane</keyword>
<evidence type="ECO:0000256" key="1">
    <source>
        <dbReference type="ARBA" id="ARBA00004308"/>
    </source>
</evidence>
<dbReference type="AlphaFoldDB" id="A0A4U9RS44"/>
<sequence length="504" mass="58451">MKYVISIIVGAVIGYFTNWLAIKMLFKPREEKRILGFKVPFTPGLIPKERYRISRSVGEAIGEHLITEDTLIKSLKKKEVKEAVKKEILNKFKTLFNSNKKIKVLLHDMFKGKEQEIIQKFSNSINHSLISYARRDEFKDAIYLGIKSESQVFIKRPIYDYLKESDRMHIKATMNEEVYRYMDSKKVEEYIKEYLIKVINKKIQKNESLDSIVSQKSIDMIKNYIYNHRNEIVAEIEKFLQKEDMEKEIKTILYDAVKTKLNPMVAMFINVDTLYEKAIPIIMENLEKEKAKIAIISFINKQIDKFAKKEISEIVEEFSKEDGEDLINNIVSLLSNELLTKDLVKEIINLIEIKLKEDRVTFEDLLNMIKFNGKDTFDKVYKKLVSPKNLDSTIAPTLQSLIAELLNKNLNEIIPENAGNMHLTELDAWIDNIYGNLFKVESKNIFKALNISSMVEEKINELDVEFTEKIVLDIASKELNAITWLGALLGGIIGILTPIINNIM</sequence>
<dbReference type="InterPro" id="IPR007383">
    <property type="entry name" value="DUF445"/>
</dbReference>
<dbReference type="Proteomes" id="UP000308489">
    <property type="component" value="Chromosome 1"/>
</dbReference>
<protein>
    <submittedName>
        <fullName evidence="7">Predicted membrane protein</fullName>
    </submittedName>
</protein>
<gene>
    <name evidence="7" type="ORF">NCTC503_02341</name>
</gene>
<keyword evidence="3 6" id="KW-0812">Transmembrane</keyword>
<dbReference type="PANTHER" id="PTHR35791:SF1">
    <property type="entry name" value="UPF0754 MEMBRANE PROTEIN YHEB"/>
    <property type="match status" value="1"/>
</dbReference>
<dbReference type="EMBL" id="LR590481">
    <property type="protein sequence ID" value="VTQ94538.1"/>
    <property type="molecule type" value="Genomic_DNA"/>
</dbReference>
<dbReference type="KEGG" id="hhw:NCTC503_02341"/>
<evidence type="ECO:0000256" key="2">
    <source>
        <dbReference type="ARBA" id="ARBA00008053"/>
    </source>
</evidence>
<keyword evidence="4 6" id="KW-1133">Transmembrane helix</keyword>